<gene>
    <name evidence="2" type="ORF">DEO72_LG3g1745</name>
</gene>
<evidence type="ECO:0000313" key="3">
    <source>
        <dbReference type="Proteomes" id="UP000501690"/>
    </source>
</evidence>
<dbReference type="AlphaFoldDB" id="A0A4D6LF29"/>
<evidence type="ECO:0000256" key="1">
    <source>
        <dbReference type="SAM" id="MobiDB-lite"/>
    </source>
</evidence>
<feature type="region of interest" description="Disordered" evidence="1">
    <location>
        <begin position="271"/>
        <end position="312"/>
    </location>
</feature>
<feature type="compositionally biased region" description="Low complexity" evidence="1">
    <location>
        <begin position="123"/>
        <end position="143"/>
    </location>
</feature>
<protein>
    <submittedName>
        <fullName evidence="2">Uncharacterized protein</fullName>
    </submittedName>
</protein>
<proteinExistence type="predicted"/>
<feature type="region of interest" description="Disordered" evidence="1">
    <location>
        <begin position="115"/>
        <end position="195"/>
    </location>
</feature>
<accession>A0A4D6LF29</accession>
<dbReference type="EMBL" id="CP039347">
    <property type="protein sequence ID" value="QCD87211.1"/>
    <property type="molecule type" value="Genomic_DNA"/>
</dbReference>
<feature type="compositionally biased region" description="Basic residues" evidence="1">
    <location>
        <begin position="32"/>
        <end position="43"/>
    </location>
</feature>
<name>A0A4D6LF29_VIGUN</name>
<organism evidence="2 3">
    <name type="scientific">Vigna unguiculata</name>
    <name type="common">Cowpea</name>
    <dbReference type="NCBI Taxonomy" id="3917"/>
    <lineage>
        <taxon>Eukaryota</taxon>
        <taxon>Viridiplantae</taxon>
        <taxon>Streptophyta</taxon>
        <taxon>Embryophyta</taxon>
        <taxon>Tracheophyta</taxon>
        <taxon>Spermatophyta</taxon>
        <taxon>Magnoliopsida</taxon>
        <taxon>eudicotyledons</taxon>
        <taxon>Gunneridae</taxon>
        <taxon>Pentapetalae</taxon>
        <taxon>rosids</taxon>
        <taxon>fabids</taxon>
        <taxon>Fabales</taxon>
        <taxon>Fabaceae</taxon>
        <taxon>Papilionoideae</taxon>
        <taxon>50 kb inversion clade</taxon>
        <taxon>NPAAA clade</taxon>
        <taxon>indigoferoid/millettioid clade</taxon>
        <taxon>Phaseoleae</taxon>
        <taxon>Vigna</taxon>
    </lineage>
</organism>
<sequence>MEGCHVIISISQNPNPNFLLSFHPPWQPPPSPRRKLQNHHRLQQRATVSSPSSRLCATVLATTTDRASTIATPFPSSRNSSYAATTMPFHLRSRATNAAAMAAENADLHQRSIRVAPSPPSARTSAVTHSTRVSRSSAAAMVAPVPPFPLQQPSRPSSPQFRRVSTPMASAPDRRRRARRSIVAGEEEKASRHCRQSNWSTGQLWSTGQSQQSTLVKTANIHHLHEPAPSRTPPAFRAAAQQPWLHQFRRFHYSSHRDHLLRSSVASPHPWPLHQIGGEELAGASSPEKKKKPAQPREEGGRGRNPNSGERVLCATCQHLIG</sequence>
<keyword evidence="3" id="KW-1185">Reference proteome</keyword>
<feature type="region of interest" description="Disordered" evidence="1">
    <location>
        <begin position="24"/>
        <end position="50"/>
    </location>
</feature>
<evidence type="ECO:0000313" key="2">
    <source>
        <dbReference type="EMBL" id="QCD87211.1"/>
    </source>
</evidence>
<feature type="compositionally biased region" description="Low complexity" evidence="1">
    <location>
        <begin position="151"/>
        <end position="165"/>
    </location>
</feature>
<dbReference type="Proteomes" id="UP000501690">
    <property type="component" value="Linkage Group LG3"/>
</dbReference>
<reference evidence="2 3" key="1">
    <citation type="submission" date="2019-04" db="EMBL/GenBank/DDBJ databases">
        <title>An improved genome assembly and genetic linkage map for asparagus bean, Vigna unguiculata ssp. sesquipedialis.</title>
        <authorList>
            <person name="Xia Q."/>
            <person name="Zhang R."/>
            <person name="Dong Y."/>
        </authorList>
    </citation>
    <scope>NUCLEOTIDE SEQUENCE [LARGE SCALE GENOMIC DNA]</scope>
    <source>
        <tissue evidence="2">Leaf</tissue>
    </source>
</reference>